<sequence length="120" mass="13696">MISLTVLAQISVEDFFNDSNWRGQPHQIKPFPQPAIDPTAQLWLNVEEFLKISNWQGSSILDQALPTQTKKALPLTLSVQEYLKCNGWDSKLTITKPEVMPKQPTKTARKMQVNDLTKLF</sequence>
<dbReference type="AlphaFoldDB" id="A0A2T1M0M9"/>
<accession>A0A2T1M0M9</accession>
<protein>
    <submittedName>
        <fullName evidence="1">Uncharacterized protein</fullName>
    </submittedName>
</protein>
<dbReference type="EMBL" id="PXOH01000005">
    <property type="protein sequence ID" value="PSF38211.1"/>
    <property type="molecule type" value="Genomic_DNA"/>
</dbReference>
<reference evidence="1 2" key="1">
    <citation type="submission" date="2018-03" db="EMBL/GenBank/DDBJ databases">
        <title>The ancient ancestry and fast evolution of plastids.</title>
        <authorList>
            <person name="Moore K.R."/>
            <person name="Magnabosco C."/>
            <person name="Momper L."/>
            <person name="Gold D.A."/>
            <person name="Bosak T."/>
            <person name="Fournier G.P."/>
        </authorList>
    </citation>
    <scope>NUCLEOTIDE SEQUENCE [LARGE SCALE GENOMIC DNA]</scope>
    <source>
        <strain evidence="1 2">CCALA 016</strain>
    </source>
</reference>
<name>A0A2T1M0M9_9CHRO</name>
<organism evidence="1 2">
    <name type="scientific">Aphanothece hegewaldii CCALA 016</name>
    <dbReference type="NCBI Taxonomy" id="2107694"/>
    <lineage>
        <taxon>Bacteria</taxon>
        <taxon>Bacillati</taxon>
        <taxon>Cyanobacteriota</taxon>
        <taxon>Cyanophyceae</taxon>
        <taxon>Oscillatoriophycideae</taxon>
        <taxon>Chroococcales</taxon>
        <taxon>Aphanothecaceae</taxon>
        <taxon>Aphanothece</taxon>
    </lineage>
</organism>
<gene>
    <name evidence="1" type="ORF">C7H19_06990</name>
</gene>
<evidence type="ECO:0000313" key="2">
    <source>
        <dbReference type="Proteomes" id="UP000239001"/>
    </source>
</evidence>
<reference evidence="1 2" key="2">
    <citation type="submission" date="2018-03" db="EMBL/GenBank/DDBJ databases">
        <authorList>
            <person name="Keele B.F."/>
        </authorList>
    </citation>
    <scope>NUCLEOTIDE SEQUENCE [LARGE SCALE GENOMIC DNA]</scope>
    <source>
        <strain evidence="1 2">CCALA 016</strain>
    </source>
</reference>
<comment type="caution">
    <text evidence="1">The sequence shown here is derived from an EMBL/GenBank/DDBJ whole genome shotgun (WGS) entry which is preliminary data.</text>
</comment>
<dbReference type="RefSeq" id="WP_106456176.1">
    <property type="nucleotide sequence ID" value="NZ_PXOH01000005.1"/>
</dbReference>
<proteinExistence type="predicted"/>
<keyword evidence="2" id="KW-1185">Reference proteome</keyword>
<dbReference type="Proteomes" id="UP000239001">
    <property type="component" value="Unassembled WGS sequence"/>
</dbReference>
<evidence type="ECO:0000313" key="1">
    <source>
        <dbReference type="EMBL" id="PSF38211.1"/>
    </source>
</evidence>
<dbReference type="OrthoDB" id="574254at2"/>